<gene>
    <name evidence="2" type="ORF">N790_05680</name>
</gene>
<dbReference type="eggNOG" id="COG3472">
    <property type="taxonomic scope" value="Bacteria"/>
</dbReference>
<accession>A0A091B880</accession>
<reference evidence="2 3" key="1">
    <citation type="submission" date="2013-09" db="EMBL/GenBank/DDBJ databases">
        <title>Genome sequencing of Arenimonas malthae.</title>
        <authorList>
            <person name="Chen F."/>
            <person name="Wang G."/>
        </authorList>
    </citation>
    <scope>NUCLEOTIDE SEQUENCE [LARGE SCALE GENOMIC DNA]</scope>
    <source>
        <strain evidence="2 3">CC-JY-1</strain>
    </source>
</reference>
<organism evidence="2 3">
    <name type="scientific">Arenimonas malthae CC-JY-1</name>
    <dbReference type="NCBI Taxonomy" id="1384054"/>
    <lineage>
        <taxon>Bacteria</taxon>
        <taxon>Pseudomonadati</taxon>
        <taxon>Pseudomonadota</taxon>
        <taxon>Gammaproteobacteria</taxon>
        <taxon>Lysobacterales</taxon>
        <taxon>Lysobacteraceae</taxon>
        <taxon>Arenimonas</taxon>
    </lineage>
</organism>
<dbReference type="PANTHER" id="PTHR37292">
    <property type="entry name" value="VNG6097C"/>
    <property type="match status" value="1"/>
</dbReference>
<dbReference type="InterPro" id="IPR004919">
    <property type="entry name" value="GmrSD_N"/>
</dbReference>
<dbReference type="EMBL" id="AVCH01000143">
    <property type="protein sequence ID" value="KFN48858.1"/>
    <property type="molecule type" value="Genomic_DNA"/>
</dbReference>
<dbReference type="PATRIC" id="fig|1384054.3.peg.1120"/>
<dbReference type="Proteomes" id="UP000029392">
    <property type="component" value="Unassembled WGS sequence"/>
</dbReference>
<dbReference type="STRING" id="1384054.N790_05680"/>
<keyword evidence="3" id="KW-1185">Reference proteome</keyword>
<feature type="domain" description="GmrSD restriction endonucleases N-terminal" evidence="1">
    <location>
        <begin position="15"/>
        <end position="261"/>
    </location>
</feature>
<dbReference type="OrthoDB" id="9798761at2"/>
<evidence type="ECO:0000259" key="1">
    <source>
        <dbReference type="Pfam" id="PF03235"/>
    </source>
</evidence>
<protein>
    <recommendedName>
        <fullName evidence="1">GmrSD restriction endonucleases N-terminal domain-containing protein</fullName>
    </recommendedName>
</protein>
<name>A0A091B880_9GAMM</name>
<sequence length="741" mass="85305">MKDAQKPDHIGLNALVTRLKEGRFVIPDFQREFEWKPWDIGDLMRSIFLDYYIGSLLLWKGKKENFDALSCEHVYGYDGGDSNREHIVLDGQQRLTAMHYAFIAPDEKLPGRKKRYLYFIRVDRFMEAGDEDAFVYDWTKYGPKLLANPQSQYEQHMFPLAIVGKGGWALPDWFREYEAYWLARRDAAKADGDDEAAAKASRHVEDAKGFGAQVKDVTEQYQIAYIELDRDLEVEKVCDIFTQINSRGVKLDIFDLMNALLKPKGLQLKSLWRKAKPRLSFVESDKLNVYILQVMSILRQTYCSPKYLYYLLPGQAKPIRDASGKITQEVLIADEAEFSFRWKSAVDAMDSSIAMLRHPHEFGVTSSQYLPYVSILPAFSALQAHVASLPAIRRLDAQRKVRDWYWASVFTSRYSGSVESTAARDFQDVRRWIDDANDEPALIADFKHQFRNLELRKETRRGSSIYNGIFNLLVLQGARDWMKGTVPVAGDLDDHHIVPRAWAKKQVGSLGDSILNRTPLTAETNRHVISDRLPNEYLPELVANNGEQQVRDILASHFVSDKAFDILMRNPFTPEDFEAFIAERQRTIQEAIETLLVKRRLDLPVALRELDEGIEQVELRLREAIRTGLGDDAALVPSNVADKVDERLQRALKRNAAMDADHYARLEGQLEYFDLRELQDTLINKLLWPRFEARFGTKEVLNTRFGQFAELRNAIRHSRSVDAVVRKEGEAALLWFQQVLA</sequence>
<comment type="caution">
    <text evidence="2">The sequence shown here is derived from an EMBL/GenBank/DDBJ whole genome shotgun (WGS) entry which is preliminary data.</text>
</comment>
<dbReference type="AlphaFoldDB" id="A0A091B880"/>
<evidence type="ECO:0000313" key="3">
    <source>
        <dbReference type="Proteomes" id="UP000029392"/>
    </source>
</evidence>
<dbReference type="RefSeq" id="WP_043802182.1">
    <property type="nucleotide sequence ID" value="NZ_AVCH01000143.1"/>
</dbReference>
<evidence type="ECO:0000313" key="2">
    <source>
        <dbReference type="EMBL" id="KFN48858.1"/>
    </source>
</evidence>
<dbReference type="PANTHER" id="PTHR37292:SF2">
    <property type="entry name" value="DUF262 DOMAIN-CONTAINING PROTEIN"/>
    <property type="match status" value="1"/>
</dbReference>
<dbReference type="eggNOG" id="COG1479">
    <property type="taxonomic scope" value="Bacteria"/>
</dbReference>
<proteinExistence type="predicted"/>
<dbReference type="Pfam" id="PF03235">
    <property type="entry name" value="GmrSD_N"/>
    <property type="match status" value="1"/>
</dbReference>